<dbReference type="AlphaFoldDB" id="A0A9P5TA75"/>
<comment type="caution">
    <text evidence="1">The sequence shown here is derived from an EMBL/GenBank/DDBJ whole genome shotgun (WGS) entry which is preliminary data.</text>
</comment>
<dbReference type="OrthoDB" id="2522283at2759"/>
<proteinExistence type="predicted"/>
<protein>
    <submittedName>
        <fullName evidence="1">Uncharacterized protein</fullName>
    </submittedName>
</protein>
<organism evidence="1 2">
    <name type="scientific">Russula ochroleuca</name>
    <dbReference type="NCBI Taxonomy" id="152965"/>
    <lineage>
        <taxon>Eukaryota</taxon>
        <taxon>Fungi</taxon>
        <taxon>Dikarya</taxon>
        <taxon>Basidiomycota</taxon>
        <taxon>Agaricomycotina</taxon>
        <taxon>Agaricomycetes</taxon>
        <taxon>Russulales</taxon>
        <taxon>Russulaceae</taxon>
        <taxon>Russula</taxon>
    </lineage>
</organism>
<reference evidence="1" key="1">
    <citation type="submission" date="2019-10" db="EMBL/GenBank/DDBJ databases">
        <authorList>
            <consortium name="DOE Joint Genome Institute"/>
            <person name="Kuo A."/>
            <person name="Miyauchi S."/>
            <person name="Kiss E."/>
            <person name="Drula E."/>
            <person name="Kohler A."/>
            <person name="Sanchez-Garcia M."/>
            <person name="Andreopoulos B."/>
            <person name="Barry K.W."/>
            <person name="Bonito G."/>
            <person name="Buee M."/>
            <person name="Carver A."/>
            <person name="Chen C."/>
            <person name="Cichocki N."/>
            <person name="Clum A."/>
            <person name="Culley D."/>
            <person name="Crous P.W."/>
            <person name="Fauchery L."/>
            <person name="Girlanda M."/>
            <person name="Hayes R."/>
            <person name="Keri Z."/>
            <person name="LaButti K."/>
            <person name="Lipzen A."/>
            <person name="Lombard V."/>
            <person name="Magnuson J."/>
            <person name="Maillard F."/>
            <person name="Morin E."/>
            <person name="Murat C."/>
            <person name="Nolan M."/>
            <person name="Ohm R."/>
            <person name="Pangilinan J."/>
            <person name="Pereira M."/>
            <person name="Perotto S."/>
            <person name="Peter M."/>
            <person name="Riley R."/>
            <person name="Sitrit Y."/>
            <person name="Stielow B."/>
            <person name="Szollosi G."/>
            <person name="Zifcakova L."/>
            <person name="Stursova M."/>
            <person name="Spatafora J.W."/>
            <person name="Tedersoo L."/>
            <person name="Vaario L.-M."/>
            <person name="Yamada A."/>
            <person name="Yan M."/>
            <person name="Wang P."/>
            <person name="Xu J."/>
            <person name="Bruns T."/>
            <person name="Baldrian P."/>
            <person name="Vilgalys R."/>
            <person name="Henrissat B."/>
            <person name="Grigoriev I.V."/>
            <person name="Hibbett D."/>
            <person name="Nagy L.G."/>
            <person name="Martin F.M."/>
        </authorList>
    </citation>
    <scope>NUCLEOTIDE SEQUENCE</scope>
    <source>
        <strain evidence="1">Prilba</strain>
    </source>
</reference>
<evidence type="ECO:0000313" key="1">
    <source>
        <dbReference type="EMBL" id="KAF8481584.1"/>
    </source>
</evidence>
<accession>A0A9P5TA75</accession>
<dbReference type="EMBL" id="WHVB01000006">
    <property type="protein sequence ID" value="KAF8481584.1"/>
    <property type="molecule type" value="Genomic_DNA"/>
</dbReference>
<name>A0A9P5TA75_9AGAM</name>
<reference evidence="1" key="2">
    <citation type="journal article" date="2020" name="Nat. Commun.">
        <title>Large-scale genome sequencing of mycorrhizal fungi provides insights into the early evolution of symbiotic traits.</title>
        <authorList>
            <person name="Miyauchi S."/>
            <person name="Kiss E."/>
            <person name="Kuo A."/>
            <person name="Drula E."/>
            <person name="Kohler A."/>
            <person name="Sanchez-Garcia M."/>
            <person name="Morin E."/>
            <person name="Andreopoulos B."/>
            <person name="Barry K.W."/>
            <person name="Bonito G."/>
            <person name="Buee M."/>
            <person name="Carver A."/>
            <person name="Chen C."/>
            <person name="Cichocki N."/>
            <person name="Clum A."/>
            <person name="Culley D."/>
            <person name="Crous P.W."/>
            <person name="Fauchery L."/>
            <person name="Girlanda M."/>
            <person name="Hayes R.D."/>
            <person name="Keri Z."/>
            <person name="LaButti K."/>
            <person name="Lipzen A."/>
            <person name="Lombard V."/>
            <person name="Magnuson J."/>
            <person name="Maillard F."/>
            <person name="Murat C."/>
            <person name="Nolan M."/>
            <person name="Ohm R.A."/>
            <person name="Pangilinan J."/>
            <person name="Pereira M.F."/>
            <person name="Perotto S."/>
            <person name="Peter M."/>
            <person name="Pfister S."/>
            <person name="Riley R."/>
            <person name="Sitrit Y."/>
            <person name="Stielow J.B."/>
            <person name="Szollosi G."/>
            <person name="Zifcakova L."/>
            <person name="Stursova M."/>
            <person name="Spatafora J.W."/>
            <person name="Tedersoo L."/>
            <person name="Vaario L.M."/>
            <person name="Yamada A."/>
            <person name="Yan M."/>
            <person name="Wang P."/>
            <person name="Xu J."/>
            <person name="Bruns T."/>
            <person name="Baldrian P."/>
            <person name="Vilgalys R."/>
            <person name="Dunand C."/>
            <person name="Henrissat B."/>
            <person name="Grigoriev I.V."/>
            <person name="Hibbett D."/>
            <person name="Nagy L.G."/>
            <person name="Martin F.M."/>
        </authorList>
    </citation>
    <scope>NUCLEOTIDE SEQUENCE</scope>
    <source>
        <strain evidence="1">Prilba</strain>
    </source>
</reference>
<keyword evidence="2" id="KW-1185">Reference proteome</keyword>
<sequence>MFSQIGTTTVIQAIRPHVIFHMLYHMLLLYLATHSHSPSRSPFPSSKRGCYTPDLHQDTQFLLSASLVNRSWSSPAQILLFRHVVICTPTAFTPLYNAISSNEPRGKHLARHVRSLSATLDAEQLQSLSFARAVSLFPDQTTLDLASFSHSKHAQPFQRDTKPFLILDDEEVSILRTGPLITCLRLANWSDDSTLLSKRLSLCHTSLRTLSLHGGASVPCFFPTTSLTLVAG</sequence>
<gene>
    <name evidence="1" type="ORF">DFH94DRAFT_401531</name>
</gene>
<evidence type="ECO:0000313" key="2">
    <source>
        <dbReference type="Proteomes" id="UP000759537"/>
    </source>
</evidence>
<dbReference type="Proteomes" id="UP000759537">
    <property type="component" value="Unassembled WGS sequence"/>
</dbReference>